<keyword evidence="4 6" id="KW-1133">Transmembrane helix</keyword>
<reference evidence="8" key="1">
    <citation type="submission" date="2016-10" db="EMBL/GenBank/DDBJ databases">
        <authorList>
            <person name="Varghese N."/>
            <person name="Submissions S."/>
        </authorList>
    </citation>
    <scope>NUCLEOTIDE SEQUENCE [LARGE SCALE GENOMIC DNA]</scope>
    <source>
        <strain evidence="8">CGMCC 1.3431</strain>
    </source>
</reference>
<proteinExistence type="predicted"/>
<evidence type="ECO:0000256" key="1">
    <source>
        <dbReference type="ARBA" id="ARBA00004651"/>
    </source>
</evidence>
<feature type="transmembrane region" description="Helical" evidence="6">
    <location>
        <begin position="26"/>
        <end position="49"/>
    </location>
</feature>
<feature type="transmembrane region" description="Helical" evidence="6">
    <location>
        <begin position="358"/>
        <end position="382"/>
    </location>
</feature>
<dbReference type="PANTHER" id="PTHR33529:SF2">
    <property type="entry name" value="LIPOPOLYSACCHARIDE EXPORT SYSTEM PERMEASE PROTEIN LPTG"/>
    <property type="match status" value="1"/>
</dbReference>
<accession>A0A1G4PF26</accession>
<keyword evidence="5 6" id="KW-0472">Membrane</keyword>
<evidence type="ECO:0000313" key="8">
    <source>
        <dbReference type="Proteomes" id="UP000199150"/>
    </source>
</evidence>
<evidence type="ECO:0000256" key="6">
    <source>
        <dbReference type="SAM" id="Phobius"/>
    </source>
</evidence>
<dbReference type="AlphaFoldDB" id="A0A1G4PF26"/>
<evidence type="ECO:0000256" key="4">
    <source>
        <dbReference type="ARBA" id="ARBA00022989"/>
    </source>
</evidence>
<dbReference type="STRING" id="260084.SAMN02927928_0318"/>
<feature type="transmembrane region" description="Helical" evidence="6">
    <location>
        <begin position="81"/>
        <end position="100"/>
    </location>
</feature>
<protein>
    <submittedName>
        <fullName evidence="7">Lipopolysaccharide export system permease protein</fullName>
    </submittedName>
</protein>
<evidence type="ECO:0000313" key="7">
    <source>
        <dbReference type="EMBL" id="SCW30860.1"/>
    </source>
</evidence>
<feature type="transmembrane region" description="Helical" evidence="6">
    <location>
        <begin position="302"/>
        <end position="321"/>
    </location>
</feature>
<dbReference type="GO" id="GO:0015920">
    <property type="term" value="P:lipopolysaccharide transport"/>
    <property type="evidence" value="ECO:0007669"/>
    <property type="project" value="TreeGrafter"/>
</dbReference>
<keyword evidence="3 6" id="KW-0812">Transmembrane</keyword>
<dbReference type="OrthoDB" id="9798468at2"/>
<dbReference type="Pfam" id="PF03739">
    <property type="entry name" value="LptF_LptG"/>
    <property type="match status" value="1"/>
</dbReference>
<dbReference type="EMBL" id="FMTS01000001">
    <property type="protein sequence ID" value="SCW30860.1"/>
    <property type="molecule type" value="Genomic_DNA"/>
</dbReference>
<keyword evidence="8" id="KW-1185">Reference proteome</keyword>
<keyword evidence="2" id="KW-1003">Cell membrane</keyword>
<dbReference type="NCBIfam" id="TIGR04408">
    <property type="entry name" value="LptG_lptG"/>
    <property type="match status" value="1"/>
</dbReference>
<dbReference type="RefSeq" id="WP_090642861.1">
    <property type="nucleotide sequence ID" value="NZ_CBCRYE010000001.1"/>
</dbReference>
<gene>
    <name evidence="7" type="ORF">SAMN02927928_0318</name>
</gene>
<comment type="subcellular location">
    <subcellularLocation>
        <location evidence="1">Cell membrane</location>
        <topology evidence="1">Multi-pass membrane protein</topology>
    </subcellularLocation>
</comment>
<feature type="transmembrane region" description="Helical" evidence="6">
    <location>
        <begin position="327"/>
        <end position="346"/>
    </location>
</feature>
<evidence type="ECO:0000256" key="5">
    <source>
        <dbReference type="ARBA" id="ARBA00023136"/>
    </source>
</evidence>
<name>A0A1G4PF26_9CAUL</name>
<dbReference type="GO" id="GO:0055085">
    <property type="term" value="P:transmembrane transport"/>
    <property type="evidence" value="ECO:0007669"/>
    <property type="project" value="InterPro"/>
</dbReference>
<dbReference type="InterPro" id="IPR005495">
    <property type="entry name" value="LptG/LptF_permease"/>
</dbReference>
<evidence type="ECO:0000256" key="2">
    <source>
        <dbReference type="ARBA" id="ARBA00022475"/>
    </source>
</evidence>
<dbReference type="GO" id="GO:0043190">
    <property type="term" value="C:ATP-binding cassette (ABC) transporter complex"/>
    <property type="evidence" value="ECO:0007669"/>
    <property type="project" value="InterPro"/>
</dbReference>
<feature type="transmembrane region" description="Helical" evidence="6">
    <location>
        <begin position="120"/>
        <end position="141"/>
    </location>
</feature>
<dbReference type="InterPro" id="IPR030923">
    <property type="entry name" value="LptG"/>
</dbReference>
<evidence type="ECO:0000256" key="3">
    <source>
        <dbReference type="ARBA" id="ARBA00022692"/>
    </source>
</evidence>
<dbReference type="Proteomes" id="UP000199150">
    <property type="component" value="Unassembled WGS sequence"/>
</dbReference>
<organism evidence="7 8">
    <name type="scientific">Asticcacaulis taihuensis</name>
    <dbReference type="NCBI Taxonomy" id="260084"/>
    <lineage>
        <taxon>Bacteria</taxon>
        <taxon>Pseudomonadati</taxon>
        <taxon>Pseudomonadota</taxon>
        <taxon>Alphaproteobacteria</taxon>
        <taxon>Caulobacterales</taxon>
        <taxon>Caulobacteraceae</taxon>
        <taxon>Asticcacaulis</taxon>
    </lineage>
</organism>
<sequence>MNLSRPEFLDNLAYLNPWRKSRLETYILQTCIQAFLSALMIVAALIFLIEYVSISKTLGAKADVSGLSVIGLMLEKSPGSILVLLPFAFLFGALFAFVNLNRRSELIAMRAAGVSAWRFILPATVMAFAFGLLTIGVLNPVASKLNDHYERVTASLGETDAPVQGSSNGAVYLRQGDGRQQIVIRAASQDSKVIGHLLGVTFWIYDIDARQVPVFRKRIDAQEATLRPGYWQLRNAQEATVTGPPTAPYDVLTMPSNLDPQKAFKKYASTQSVPFWRLPGLIHQNRVSGFSTALYELKLHQLLSTPLMFAAMTALGAVFSLRLMRLGGMTGLVISGISLGFVIFFVNQLFSSMGKAGVIPLFLAGWSPAILAMLAAMTLIVYTEDG</sequence>
<dbReference type="PANTHER" id="PTHR33529">
    <property type="entry name" value="SLR0882 PROTEIN-RELATED"/>
    <property type="match status" value="1"/>
</dbReference>